<dbReference type="GO" id="GO:0015297">
    <property type="term" value="F:antiporter activity"/>
    <property type="evidence" value="ECO:0007669"/>
    <property type="project" value="UniProtKB-KW"/>
</dbReference>
<dbReference type="InterPro" id="IPR052180">
    <property type="entry name" value="NhaC_Na-H+_Antiporter"/>
</dbReference>
<feature type="transmembrane region" description="Helical" evidence="9">
    <location>
        <begin position="144"/>
        <end position="164"/>
    </location>
</feature>
<gene>
    <name evidence="11" type="ORF">CBF28_11315</name>
</gene>
<organism evidence="11 12">
    <name type="scientific">Vagococcus carniphilus</name>
    <dbReference type="NCBI Taxonomy" id="218144"/>
    <lineage>
        <taxon>Bacteria</taxon>
        <taxon>Bacillati</taxon>
        <taxon>Bacillota</taxon>
        <taxon>Bacilli</taxon>
        <taxon>Lactobacillales</taxon>
        <taxon>Enterococcaceae</taxon>
        <taxon>Vagococcus</taxon>
    </lineage>
</organism>
<keyword evidence="5 9" id="KW-0812">Transmembrane</keyword>
<dbReference type="InterPro" id="IPR004770">
    <property type="entry name" value="Na/H_antiport_NhaC"/>
</dbReference>
<feature type="transmembrane region" description="Helical" evidence="9">
    <location>
        <begin position="193"/>
        <end position="210"/>
    </location>
</feature>
<evidence type="ECO:0000256" key="5">
    <source>
        <dbReference type="ARBA" id="ARBA00022692"/>
    </source>
</evidence>
<feature type="domain" description="Na+/H+ antiporter NhaC-like C-terminal" evidence="10">
    <location>
        <begin position="164"/>
        <end position="448"/>
    </location>
</feature>
<dbReference type="RefSeq" id="WP_126795329.1">
    <property type="nucleotide sequence ID" value="NZ_CP060720.1"/>
</dbReference>
<feature type="transmembrane region" description="Helical" evidence="9">
    <location>
        <begin position="350"/>
        <end position="374"/>
    </location>
</feature>
<evidence type="ECO:0000313" key="12">
    <source>
        <dbReference type="Proteomes" id="UP000288028"/>
    </source>
</evidence>
<keyword evidence="12" id="KW-1185">Reference proteome</keyword>
<dbReference type="GeneID" id="95581075"/>
<name>A0A430AWI5_9ENTE</name>
<evidence type="ECO:0000313" key="11">
    <source>
        <dbReference type="EMBL" id="RSU12420.1"/>
    </source>
</evidence>
<evidence type="ECO:0000256" key="3">
    <source>
        <dbReference type="ARBA" id="ARBA00022449"/>
    </source>
</evidence>
<dbReference type="GO" id="GO:0005886">
    <property type="term" value="C:plasma membrane"/>
    <property type="evidence" value="ECO:0007669"/>
    <property type="project" value="UniProtKB-SubCell"/>
</dbReference>
<feature type="transmembrane region" description="Helical" evidence="9">
    <location>
        <begin position="106"/>
        <end position="137"/>
    </location>
</feature>
<reference evidence="11 12" key="1">
    <citation type="submission" date="2017-05" db="EMBL/GenBank/DDBJ databases">
        <title>Vagococcus spp. assemblies.</title>
        <authorList>
            <person name="Gulvik C.A."/>
        </authorList>
    </citation>
    <scope>NUCLEOTIDE SEQUENCE [LARGE SCALE GENOMIC DNA]</scope>
    <source>
        <strain evidence="11 12">SS1714</strain>
    </source>
</reference>
<keyword evidence="4" id="KW-1003">Cell membrane</keyword>
<comment type="subcellular location">
    <subcellularLocation>
        <location evidence="1">Cell membrane</location>
        <topology evidence="1">Multi-pass membrane protein</topology>
    </subcellularLocation>
</comment>
<evidence type="ECO:0000256" key="6">
    <source>
        <dbReference type="ARBA" id="ARBA00022989"/>
    </source>
</evidence>
<evidence type="ECO:0000256" key="9">
    <source>
        <dbReference type="SAM" id="Phobius"/>
    </source>
</evidence>
<dbReference type="EMBL" id="NGKB01000011">
    <property type="protein sequence ID" value="RSU12420.1"/>
    <property type="molecule type" value="Genomic_DNA"/>
</dbReference>
<feature type="transmembrane region" description="Helical" evidence="9">
    <location>
        <begin position="61"/>
        <end position="86"/>
    </location>
</feature>
<comment type="similarity">
    <text evidence="8">Belongs to the NhaC Na(+)/H(+) (TC 2.A.35) antiporter family.</text>
</comment>
<proteinExistence type="inferred from homology"/>
<evidence type="ECO:0000256" key="8">
    <source>
        <dbReference type="ARBA" id="ARBA00038435"/>
    </source>
</evidence>
<accession>A0A430AWI5</accession>
<evidence type="ECO:0000259" key="10">
    <source>
        <dbReference type="Pfam" id="PF03553"/>
    </source>
</evidence>
<evidence type="ECO:0000256" key="4">
    <source>
        <dbReference type="ARBA" id="ARBA00022475"/>
    </source>
</evidence>
<feature type="transmembrane region" description="Helical" evidence="9">
    <location>
        <begin position="32"/>
        <end position="49"/>
    </location>
</feature>
<evidence type="ECO:0000256" key="7">
    <source>
        <dbReference type="ARBA" id="ARBA00023136"/>
    </source>
</evidence>
<feature type="transmembrane region" description="Helical" evidence="9">
    <location>
        <begin position="7"/>
        <end position="26"/>
    </location>
</feature>
<dbReference type="PANTHER" id="PTHR33451">
    <property type="entry name" value="MALATE-2H(+)/NA(+)-LACTATE ANTIPORTER"/>
    <property type="match status" value="1"/>
</dbReference>
<keyword evidence="6 9" id="KW-1133">Transmembrane helix</keyword>
<keyword evidence="3" id="KW-0050">Antiport</keyword>
<dbReference type="AlphaFoldDB" id="A0A430AWI5"/>
<sequence length="462" mass="49684">MKKAVTFKEAVFLIVSILLLIGISIIGYKLPAHVGILGAIFVLILFMIYKKMSWSDLNEGIISGITPGLIPIILFILIGSLISIWIASGTIPTIMVYGFSFLSPKFFLVAIFFICGIVGAAVGSSFTTISTIGVAFIGMGQMMGFDLAITTGAIVSGAFLGNVISPLSDTANLSAATANIDIFTHLKMELKTVLPAAVISFIYFTFASRSGSGGSKLSEMEILTTGLKENFMISPIMLLPIGLLFFCAWKKVPAIPTIFFNLIFSIMLQNCFGKSASIAEIGSWIQDGYVSNTGNELIDKLLSRGGIQSMMWSISLILLALTLGGLLIKTGVIDIILKKMEELLNTPSKLIGITSLVAIVVNVLIGEQYLSIILPGEAFKNSFTKQSISPAYLSRTLCDAGSTTNPLIPWGVSAVFISSALGVPTIQYLPYAIFCYTLPLVTIIFSFFIKPNEKQGGKNYEN</sequence>
<dbReference type="InterPro" id="IPR018461">
    <property type="entry name" value="Na/H_Antiport_NhaC-like_C"/>
</dbReference>
<keyword evidence="7 9" id="KW-0472">Membrane</keyword>
<feature type="transmembrane region" description="Helical" evidence="9">
    <location>
        <begin position="428"/>
        <end position="449"/>
    </location>
</feature>
<feature type="transmembrane region" description="Helical" evidence="9">
    <location>
        <begin position="310"/>
        <end position="329"/>
    </location>
</feature>
<dbReference type="Pfam" id="PF03553">
    <property type="entry name" value="Na_H_antiporter"/>
    <property type="match status" value="1"/>
</dbReference>
<dbReference type="PANTHER" id="PTHR33451:SF6">
    <property type="entry name" value="NA(+)_H(+) ANTIPORTER NHAC"/>
    <property type="match status" value="1"/>
</dbReference>
<feature type="transmembrane region" description="Helical" evidence="9">
    <location>
        <begin position="231"/>
        <end position="252"/>
    </location>
</feature>
<dbReference type="OrthoDB" id="9762978at2"/>
<evidence type="ECO:0000256" key="1">
    <source>
        <dbReference type="ARBA" id="ARBA00004651"/>
    </source>
</evidence>
<protein>
    <submittedName>
        <fullName evidence="11">Na+/H+ antiporter NhaC</fullName>
    </submittedName>
</protein>
<evidence type="ECO:0000256" key="2">
    <source>
        <dbReference type="ARBA" id="ARBA00022448"/>
    </source>
</evidence>
<keyword evidence="2" id="KW-0813">Transport</keyword>
<comment type="caution">
    <text evidence="11">The sequence shown here is derived from an EMBL/GenBank/DDBJ whole genome shotgun (WGS) entry which is preliminary data.</text>
</comment>
<dbReference type="NCBIfam" id="TIGR00931">
    <property type="entry name" value="antiport_nhaC"/>
    <property type="match status" value="1"/>
</dbReference>
<dbReference type="Proteomes" id="UP000288028">
    <property type="component" value="Unassembled WGS sequence"/>
</dbReference>